<dbReference type="InterPro" id="IPR037066">
    <property type="entry name" value="Plug_dom_sf"/>
</dbReference>
<comment type="caution">
    <text evidence="14">The sequence shown here is derived from an EMBL/GenBank/DDBJ whole genome shotgun (WGS) entry which is preliminary data.</text>
</comment>
<dbReference type="InterPro" id="IPR012910">
    <property type="entry name" value="Plug_dom"/>
</dbReference>
<dbReference type="Pfam" id="PF00593">
    <property type="entry name" value="TonB_dep_Rec_b-barrel"/>
    <property type="match status" value="1"/>
</dbReference>
<proteinExistence type="inferred from homology"/>
<evidence type="ECO:0000259" key="13">
    <source>
        <dbReference type="Pfam" id="PF07715"/>
    </source>
</evidence>
<dbReference type="PROSITE" id="PS52016">
    <property type="entry name" value="TONB_DEPENDENT_REC_3"/>
    <property type="match status" value="1"/>
</dbReference>
<dbReference type="PANTHER" id="PTHR30069:SF39">
    <property type="entry name" value="BLL6183 PROTEIN"/>
    <property type="match status" value="1"/>
</dbReference>
<keyword evidence="2 8" id="KW-0813">Transport</keyword>
<dbReference type="AlphaFoldDB" id="A0A3S0K8B8"/>
<accession>A0A3S0K8B8</accession>
<organism evidence="14 15">
    <name type="scientific">Azospirillum griseum</name>
    <dbReference type="NCBI Taxonomy" id="2496639"/>
    <lineage>
        <taxon>Bacteria</taxon>
        <taxon>Pseudomonadati</taxon>
        <taxon>Pseudomonadota</taxon>
        <taxon>Alphaproteobacteria</taxon>
        <taxon>Rhodospirillales</taxon>
        <taxon>Azospirillaceae</taxon>
        <taxon>Azospirillum</taxon>
    </lineage>
</organism>
<keyword evidence="15" id="KW-1185">Reference proteome</keyword>
<evidence type="ECO:0000313" key="15">
    <source>
        <dbReference type="Proteomes" id="UP000277007"/>
    </source>
</evidence>
<sequence length="760" mass="83378">MRAVRQMRAGRAGRTQGPDRRQQGRRRSLPDRLPARLPHDDQRNLRSAKSDRRAAPSVKGPPPMPSHRPRATDRLRAILRPGTATTAAVALLLGGIAAPLSSAGAQAIDHGALEALFGEPVTTSATGKPQRVSEAPVTMDIVTADDIRRAAATDIPGILRQLAGIDVWEWGRGASDVGVRGYNQPYSPRLLVLINGRQVYLDHYGMTAWSTLPVQLAEIRQIEVVKGPNTALFGFNAVSGVINIITFNPLYDTVSNATARVGTPGYAELSAVRSVKLGDRIGLRLSAGGTSADAFDKRVRADDRQILTKPQRRAFNADGLMQVNDHSQLGVELSYSTARQNEFFPQWEMNIADYRTLSAKATYALDSDLGQVEASLYHNMLKVDVDSASFPMLNVTNGVTVARVQDLFKIGTDHSVRLAGEYRHNAMDNVAISGGNTSYSVWSASGMWDWAITDQLALTNALRLDHLRLDRKGATTVYGEQAYDRTMTKPSFNTGLVFKATPQDTVRLSAARGLQIPTLIEYGYSESRVVGIDPRSGRPIPGAFSGNPNLKPTTVMNYELSYDRTLPSIDAVGRVSLFFQTSDNIKALPGYTPTRLRGGVLPEFTFTNVGKSQAWGLEAGLKGKIGGDWRWGLNYTFERIRDRLTVNTTAITNSTEFGRETPHHKLNASIGFTAGDWEGDLYARYSTSYDMLRRSDNARQTVYDRVKVPSYVTLDTRLGYKLTDATTVALQGTAITQTAYRQTSGPAVERQVFLTLSTRF</sequence>
<evidence type="ECO:0000256" key="10">
    <source>
        <dbReference type="SAM" id="MobiDB-lite"/>
    </source>
</evidence>
<feature type="domain" description="TonB-dependent receptor plug" evidence="13">
    <location>
        <begin position="132"/>
        <end position="241"/>
    </location>
</feature>
<evidence type="ECO:0000256" key="2">
    <source>
        <dbReference type="ARBA" id="ARBA00022448"/>
    </source>
</evidence>
<dbReference type="SUPFAM" id="SSF56935">
    <property type="entry name" value="Porins"/>
    <property type="match status" value="1"/>
</dbReference>
<evidence type="ECO:0000256" key="8">
    <source>
        <dbReference type="PROSITE-ProRule" id="PRU01360"/>
    </source>
</evidence>
<gene>
    <name evidence="14" type="ORF">EJ903_02060</name>
</gene>
<evidence type="ECO:0000256" key="1">
    <source>
        <dbReference type="ARBA" id="ARBA00004571"/>
    </source>
</evidence>
<evidence type="ECO:0000313" key="14">
    <source>
        <dbReference type="EMBL" id="RTR24565.1"/>
    </source>
</evidence>
<evidence type="ECO:0000256" key="7">
    <source>
        <dbReference type="ARBA" id="ARBA00023237"/>
    </source>
</evidence>
<dbReference type="InterPro" id="IPR039426">
    <property type="entry name" value="TonB-dep_rcpt-like"/>
</dbReference>
<keyword evidence="11" id="KW-1133">Transmembrane helix</keyword>
<evidence type="ECO:0000256" key="6">
    <source>
        <dbReference type="ARBA" id="ARBA00023136"/>
    </source>
</evidence>
<dbReference type="GO" id="GO:0009279">
    <property type="term" value="C:cell outer membrane"/>
    <property type="evidence" value="ECO:0007669"/>
    <property type="project" value="UniProtKB-SubCell"/>
</dbReference>
<keyword evidence="5 9" id="KW-0798">TonB box</keyword>
<comment type="similarity">
    <text evidence="8 9">Belongs to the TonB-dependent receptor family.</text>
</comment>
<dbReference type="GO" id="GO:0015344">
    <property type="term" value="F:siderophore uptake transmembrane transporter activity"/>
    <property type="evidence" value="ECO:0007669"/>
    <property type="project" value="TreeGrafter"/>
</dbReference>
<protein>
    <submittedName>
        <fullName evidence="14">TonB-dependent receptor</fullName>
    </submittedName>
</protein>
<feature type="domain" description="TonB-dependent receptor-like beta-barrel" evidence="12">
    <location>
        <begin position="314"/>
        <end position="730"/>
    </location>
</feature>
<evidence type="ECO:0000256" key="4">
    <source>
        <dbReference type="ARBA" id="ARBA00022692"/>
    </source>
</evidence>
<reference evidence="14 15" key="1">
    <citation type="submission" date="2018-12" db="EMBL/GenBank/DDBJ databases">
        <authorList>
            <person name="Yang Y."/>
        </authorList>
    </citation>
    <scope>NUCLEOTIDE SEQUENCE [LARGE SCALE GENOMIC DNA]</scope>
    <source>
        <strain evidence="14 15">L-25-5w-1</strain>
    </source>
</reference>
<evidence type="ECO:0000256" key="5">
    <source>
        <dbReference type="ARBA" id="ARBA00023077"/>
    </source>
</evidence>
<comment type="subcellular location">
    <subcellularLocation>
        <location evidence="1 8">Cell outer membrane</location>
        <topology evidence="1 8">Multi-pass membrane protein</topology>
    </subcellularLocation>
</comment>
<keyword evidence="6 8" id="KW-0472">Membrane</keyword>
<keyword evidence="4 8" id="KW-0812">Transmembrane</keyword>
<dbReference type="PANTHER" id="PTHR30069">
    <property type="entry name" value="TONB-DEPENDENT OUTER MEMBRANE RECEPTOR"/>
    <property type="match status" value="1"/>
</dbReference>
<dbReference type="CDD" id="cd01347">
    <property type="entry name" value="ligand_gated_channel"/>
    <property type="match status" value="1"/>
</dbReference>
<keyword evidence="7 8" id="KW-0998">Cell outer membrane</keyword>
<dbReference type="EMBL" id="RXMA01000001">
    <property type="protein sequence ID" value="RTR24565.1"/>
    <property type="molecule type" value="Genomic_DNA"/>
</dbReference>
<feature type="compositionally biased region" description="Basic and acidic residues" evidence="10">
    <location>
        <begin position="17"/>
        <end position="54"/>
    </location>
</feature>
<dbReference type="Proteomes" id="UP000277007">
    <property type="component" value="Unassembled WGS sequence"/>
</dbReference>
<feature type="transmembrane region" description="Helical" evidence="11">
    <location>
        <begin position="77"/>
        <end position="100"/>
    </location>
</feature>
<evidence type="ECO:0000259" key="12">
    <source>
        <dbReference type="Pfam" id="PF00593"/>
    </source>
</evidence>
<evidence type="ECO:0000256" key="9">
    <source>
        <dbReference type="RuleBase" id="RU003357"/>
    </source>
</evidence>
<dbReference type="GO" id="GO:0044718">
    <property type="term" value="P:siderophore transmembrane transport"/>
    <property type="evidence" value="ECO:0007669"/>
    <property type="project" value="TreeGrafter"/>
</dbReference>
<dbReference type="Gene3D" id="2.170.130.10">
    <property type="entry name" value="TonB-dependent receptor, plug domain"/>
    <property type="match status" value="1"/>
</dbReference>
<keyword evidence="3 8" id="KW-1134">Transmembrane beta strand</keyword>
<dbReference type="InterPro" id="IPR000531">
    <property type="entry name" value="Beta-barrel_TonB"/>
</dbReference>
<dbReference type="InterPro" id="IPR036942">
    <property type="entry name" value="Beta-barrel_TonB_sf"/>
</dbReference>
<dbReference type="Pfam" id="PF07715">
    <property type="entry name" value="Plug"/>
    <property type="match status" value="1"/>
</dbReference>
<evidence type="ECO:0000256" key="3">
    <source>
        <dbReference type="ARBA" id="ARBA00022452"/>
    </source>
</evidence>
<feature type="region of interest" description="Disordered" evidence="10">
    <location>
        <begin position="1"/>
        <end position="70"/>
    </location>
</feature>
<evidence type="ECO:0000256" key="11">
    <source>
        <dbReference type="SAM" id="Phobius"/>
    </source>
</evidence>
<name>A0A3S0K8B8_9PROT</name>
<dbReference type="Gene3D" id="2.40.170.20">
    <property type="entry name" value="TonB-dependent receptor, beta-barrel domain"/>
    <property type="match status" value="1"/>
</dbReference>
<keyword evidence="14" id="KW-0675">Receptor</keyword>